<proteinExistence type="predicted"/>
<evidence type="ECO:0000313" key="2">
    <source>
        <dbReference type="EMBL" id="DAE17998.1"/>
    </source>
</evidence>
<protein>
    <submittedName>
        <fullName evidence="2">Uncharacterized protein</fullName>
    </submittedName>
</protein>
<accession>A0A8S5QFE3</accession>
<reference evidence="2" key="1">
    <citation type="journal article" date="2021" name="Proc. Natl. Acad. Sci. U.S.A.">
        <title>A Catalog of Tens of Thousands of Viruses from Human Metagenomes Reveals Hidden Associations with Chronic Diseases.</title>
        <authorList>
            <person name="Tisza M.J."/>
            <person name="Buck C.B."/>
        </authorList>
    </citation>
    <scope>NUCLEOTIDE SEQUENCE</scope>
    <source>
        <strain evidence="2">Ctr8v12</strain>
    </source>
</reference>
<dbReference type="EMBL" id="BK015649">
    <property type="protein sequence ID" value="DAE17998.1"/>
    <property type="molecule type" value="Genomic_DNA"/>
</dbReference>
<feature type="coiled-coil region" evidence="1">
    <location>
        <begin position="134"/>
        <end position="168"/>
    </location>
</feature>
<name>A0A8S5QFE3_9CAUD</name>
<organism evidence="2">
    <name type="scientific">Siphoviridae sp. ctr8v12</name>
    <dbReference type="NCBI Taxonomy" id="2825685"/>
    <lineage>
        <taxon>Viruses</taxon>
        <taxon>Duplodnaviria</taxon>
        <taxon>Heunggongvirae</taxon>
        <taxon>Uroviricota</taxon>
        <taxon>Caudoviricetes</taxon>
    </lineage>
</organism>
<keyword evidence="1" id="KW-0175">Coiled coil</keyword>
<evidence type="ECO:0000256" key="1">
    <source>
        <dbReference type="SAM" id="Coils"/>
    </source>
</evidence>
<sequence length="180" mass="20236">MFQNLRPNNTLYILHRGADPVLECGKVVTVKNLRTVYKNTPNTLYPQPVQVVDIVASVSNGDTVTITEMPANLDIADDVKNGILVSASREEMNVEILTMKQKSEEILKSVEYHKKFLSSCEQMLCALNPEVVAKQQQEKEILDLKSQMAEMSRNMADLMTLNKQLMEQFGLGSDTSKTKK</sequence>